<feature type="transmembrane region" description="Helical" evidence="1">
    <location>
        <begin position="77"/>
        <end position="102"/>
    </location>
</feature>
<feature type="transmembrane region" description="Helical" evidence="1">
    <location>
        <begin position="36"/>
        <end position="56"/>
    </location>
</feature>
<keyword evidence="1" id="KW-1133">Transmembrane helix</keyword>
<dbReference type="KEGG" id="aue:C5O00_00075"/>
<dbReference type="RefSeq" id="WP_105213822.1">
    <property type="nucleotide sequence ID" value="NZ_CP027062.1"/>
</dbReference>
<gene>
    <name evidence="2" type="ORF">C5O00_00075</name>
</gene>
<name>A0A2S0HST5_9FLAO</name>
<feature type="transmembrane region" description="Helical" evidence="1">
    <location>
        <begin position="114"/>
        <end position="134"/>
    </location>
</feature>
<protein>
    <submittedName>
        <fullName evidence="2">Uncharacterized protein</fullName>
    </submittedName>
</protein>
<evidence type="ECO:0000313" key="2">
    <source>
        <dbReference type="EMBL" id="AVI49644.1"/>
    </source>
</evidence>
<organism evidence="2 3">
    <name type="scientific">Pukyongia salina</name>
    <dbReference type="NCBI Taxonomy" id="2094025"/>
    <lineage>
        <taxon>Bacteria</taxon>
        <taxon>Pseudomonadati</taxon>
        <taxon>Bacteroidota</taxon>
        <taxon>Flavobacteriia</taxon>
        <taxon>Flavobacteriales</taxon>
        <taxon>Flavobacteriaceae</taxon>
        <taxon>Pukyongia</taxon>
    </lineage>
</organism>
<reference evidence="2 3" key="1">
    <citation type="submission" date="2018-02" db="EMBL/GenBank/DDBJ databases">
        <title>Genomic analysis of the strain RR4-38 isolated from a seawater recirculating aquaculture system.</title>
        <authorList>
            <person name="Kim Y.-S."/>
            <person name="Jang Y.H."/>
            <person name="Kim K.-H."/>
        </authorList>
    </citation>
    <scope>NUCLEOTIDE SEQUENCE [LARGE SCALE GENOMIC DNA]</scope>
    <source>
        <strain evidence="2 3">RR4-38</strain>
    </source>
</reference>
<keyword evidence="1" id="KW-0472">Membrane</keyword>
<dbReference type="OrthoDB" id="3290087at2"/>
<accession>A0A2S0HST5</accession>
<dbReference type="Proteomes" id="UP000238442">
    <property type="component" value="Chromosome"/>
</dbReference>
<dbReference type="EMBL" id="CP027062">
    <property type="protein sequence ID" value="AVI49644.1"/>
    <property type="molecule type" value="Genomic_DNA"/>
</dbReference>
<evidence type="ECO:0000256" key="1">
    <source>
        <dbReference type="SAM" id="Phobius"/>
    </source>
</evidence>
<sequence>MKPLYLLCLIAGLGTFVYFYFFNFDNMSETQLVNSVLYWYIPLAFGLYGLIALRITNRMPDLKKSVLIYIFSGKDPLLLILVILLGVSGLLGLLVLLVPLVIFKAYQPAYDLKVAVFGSGLLLLLLLFFFKVLWPSL</sequence>
<feature type="transmembrane region" description="Helical" evidence="1">
    <location>
        <begin position="5"/>
        <end position="24"/>
    </location>
</feature>
<keyword evidence="1" id="KW-0812">Transmembrane</keyword>
<proteinExistence type="predicted"/>
<keyword evidence="3" id="KW-1185">Reference proteome</keyword>
<dbReference type="AlphaFoldDB" id="A0A2S0HST5"/>
<evidence type="ECO:0000313" key="3">
    <source>
        <dbReference type="Proteomes" id="UP000238442"/>
    </source>
</evidence>